<feature type="domain" description="C2H2-type" evidence="7">
    <location>
        <begin position="18"/>
        <end position="46"/>
    </location>
</feature>
<evidence type="ECO:0000256" key="3">
    <source>
        <dbReference type="ARBA" id="ARBA00022771"/>
    </source>
</evidence>
<dbReference type="PANTHER" id="PTHR24408">
    <property type="entry name" value="ZINC FINGER PROTEIN"/>
    <property type="match status" value="1"/>
</dbReference>
<feature type="region of interest" description="Disordered" evidence="6">
    <location>
        <begin position="278"/>
        <end position="326"/>
    </location>
</feature>
<dbReference type="UCSC" id="Y66D12A.12">
    <property type="organism name" value="c. elegans"/>
</dbReference>
<dbReference type="KEGG" id="cel:CELE_Y66D12A.12"/>
<dbReference type="Bgee" id="WBGene00013438">
    <property type="expression patterns" value="Expressed in embryo and 3 other cell types or tissues"/>
</dbReference>
<dbReference type="EMBL" id="BX284603">
    <property type="protein sequence ID" value="CAC70134.1"/>
    <property type="molecule type" value="Genomic_DNA"/>
</dbReference>
<feature type="compositionally biased region" description="Basic and acidic residues" evidence="6">
    <location>
        <begin position="306"/>
        <end position="318"/>
    </location>
</feature>
<dbReference type="GO" id="GO:0043565">
    <property type="term" value="F:sequence-specific DNA binding"/>
    <property type="evidence" value="ECO:0000318"/>
    <property type="project" value="GO_Central"/>
</dbReference>
<evidence type="ECO:0000313" key="9">
    <source>
        <dbReference type="Proteomes" id="UP000001940"/>
    </source>
</evidence>
<feature type="compositionally biased region" description="Low complexity" evidence="6">
    <location>
        <begin position="200"/>
        <end position="220"/>
    </location>
</feature>
<dbReference type="FunCoup" id="Q95Q03">
    <property type="interactions" value="230"/>
</dbReference>
<reference evidence="8 9" key="1">
    <citation type="journal article" date="1998" name="Science">
        <title>Genome sequence of the nematode C. elegans: a platform for investigating biology.</title>
        <authorList>
            <consortium name="The C. elegans sequencing consortium"/>
            <person name="Sulson J.E."/>
            <person name="Waterston R."/>
        </authorList>
    </citation>
    <scope>NUCLEOTIDE SEQUENCE [LARGE SCALE GENOMIC DNA]</scope>
    <source>
        <strain evidence="8 9">Bristol N2</strain>
    </source>
</reference>
<evidence type="ECO:0000259" key="7">
    <source>
        <dbReference type="PROSITE" id="PS50157"/>
    </source>
</evidence>
<proteinExistence type="predicted"/>
<evidence type="ECO:0000313" key="10">
    <source>
        <dbReference type="WormBase" id="Y66D12A.12"/>
    </source>
</evidence>
<dbReference type="Proteomes" id="UP000001940">
    <property type="component" value="Chromosome III"/>
</dbReference>
<evidence type="ECO:0000256" key="1">
    <source>
        <dbReference type="ARBA" id="ARBA00022723"/>
    </source>
</evidence>
<evidence type="ECO:0000256" key="5">
    <source>
        <dbReference type="PROSITE-ProRule" id="PRU00042"/>
    </source>
</evidence>
<feature type="region of interest" description="Disordered" evidence="6">
    <location>
        <begin position="200"/>
        <end position="257"/>
    </location>
</feature>
<dbReference type="OMA" id="QRVFTCG"/>
<dbReference type="AlphaFoldDB" id="Q95Q03"/>
<dbReference type="CTD" id="176585"/>
<dbReference type="PROSITE" id="PS50157">
    <property type="entry name" value="ZINC_FINGER_C2H2_2"/>
    <property type="match status" value="1"/>
</dbReference>
<protein>
    <submittedName>
        <fullName evidence="8">C2H2-type domain-containing protein</fullName>
    </submittedName>
</protein>
<dbReference type="GeneID" id="176585"/>
<feature type="compositionally biased region" description="Acidic residues" evidence="6">
    <location>
        <begin position="243"/>
        <end position="256"/>
    </location>
</feature>
<keyword evidence="3 5" id="KW-0863">Zinc-finger</keyword>
<dbReference type="PANTHER" id="PTHR24408:SF59">
    <property type="entry name" value="C2H2-TYPE DOMAIN-CONTAINING PROTEIN"/>
    <property type="match status" value="1"/>
</dbReference>
<evidence type="ECO:0000256" key="4">
    <source>
        <dbReference type="ARBA" id="ARBA00022833"/>
    </source>
</evidence>
<feature type="region of interest" description="Disordered" evidence="6">
    <location>
        <begin position="112"/>
        <end position="148"/>
    </location>
</feature>
<gene>
    <name evidence="8 10" type="primary">ztf-29</name>
    <name evidence="8" type="ORF">CELE_Y66D12A.12</name>
    <name evidence="10" type="ORF">Y66D12A.12</name>
</gene>
<dbReference type="InterPro" id="IPR013087">
    <property type="entry name" value="Znf_C2H2_type"/>
</dbReference>
<evidence type="ECO:0000256" key="2">
    <source>
        <dbReference type="ARBA" id="ARBA00022737"/>
    </source>
</evidence>
<organism evidence="8 9">
    <name type="scientific">Caenorhabditis elegans</name>
    <dbReference type="NCBI Taxonomy" id="6239"/>
    <lineage>
        <taxon>Eukaryota</taxon>
        <taxon>Metazoa</taxon>
        <taxon>Ecdysozoa</taxon>
        <taxon>Nematoda</taxon>
        <taxon>Chromadorea</taxon>
        <taxon>Rhabditida</taxon>
        <taxon>Rhabditina</taxon>
        <taxon>Rhabditomorpha</taxon>
        <taxon>Rhabditoidea</taxon>
        <taxon>Rhabditidae</taxon>
        <taxon>Peloderinae</taxon>
        <taxon>Caenorhabditis</taxon>
    </lineage>
</organism>
<dbReference type="AGR" id="WB:WBGene00013438"/>
<dbReference type="WormBase" id="Y66D12A.12">
    <property type="protein sequence ID" value="CE28794"/>
    <property type="gene ID" value="WBGene00013438"/>
    <property type="gene designation" value="ztf-29"/>
</dbReference>
<dbReference type="InParanoid" id="Q95Q03"/>
<dbReference type="OrthoDB" id="6155966at2759"/>
<dbReference type="SMR" id="Q95Q03"/>
<dbReference type="eggNOG" id="KOG1721">
    <property type="taxonomic scope" value="Eukaryota"/>
</dbReference>
<evidence type="ECO:0000256" key="6">
    <source>
        <dbReference type="SAM" id="MobiDB-lite"/>
    </source>
</evidence>
<feature type="compositionally biased region" description="Polar residues" evidence="6">
    <location>
        <begin position="221"/>
        <end position="239"/>
    </location>
</feature>
<dbReference type="HOGENOM" id="CLU_746481_0_0_1"/>
<dbReference type="PaxDb" id="6239-Y66D12A.12"/>
<keyword evidence="1" id="KW-0479">Metal-binding</keyword>
<name>Q95Q03_CAEEL</name>
<accession>Q95Q03</accession>
<feature type="compositionally biased region" description="Basic and acidic residues" evidence="6">
    <location>
        <begin position="121"/>
        <end position="130"/>
    </location>
</feature>
<feature type="compositionally biased region" description="Polar residues" evidence="6">
    <location>
        <begin position="294"/>
        <end position="303"/>
    </location>
</feature>
<dbReference type="GO" id="GO:0008270">
    <property type="term" value="F:zinc ion binding"/>
    <property type="evidence" value="ECO:0007669"/>
    <property type="project" value="UniProtKB-KW"/>
</dbReference>
<keyword evidence="2" id="KW-0677">Repeat</keyword>
<keyword evidence="9" id="KW-1185">Reference proteome</keyword>
<dbReference type="RefSeq" id="NP_499490.1">
    <property type="nucleotide sequence ID" value="NM_067089.7"/>
</dbReference>
<sequence length="343" mass="37947">MPYRPEAELKRPDLKGEFLCGHCGKTFCHAASLNRHRLNFHGDDQQCLVCDTKIPHNDTIRRHMQKEHNIQRVFTCGCCNWTFPDKKELHSHNNSMLKTGTPGTAKIIAVSSRRPGSLSQHELRGEERSPRIKKRPSSKAMKTSDTPLTGHDQILALLSNLMSAQQQQQQAPVATPTIPASWIDQLLAATPALLPFMPSSSTFSASSSSSEMEQTPEPSSLDTVLTSMMNNNEEAASTSGEIKEEEEEEEEVDIDIGDEKDLLVRAVGADFLSVKTEQPISNSMSSESGIGSAPVSNTPSPVATSPERKEENMDVGRVKKEKKSKRSIDDICFKLVCQKSYEH</sequence>
<feature type="compositionally biased region" description="Low complexity" evidence="6">
    <location>
        <begin position="280"/>
        <end position="292"/>
    </location>
</feature>
<dbReference type="GO" id="GO:0000981">
    <property type="term" value="F:DNA-binding transcription factor activity, RNA polymerase II-specific"/>
    <property type="evidence" value="ECO:0000318"/>
    <property type="project" value="GO_Central"/>
</dbReference>
<dbReference type="GO" id="GO:0006357">
    <property type="term" value="P:regulation of transcription by RNA polymerase II"/>
    <property type="evidence" value="ECO:0000318"/>
    <property type="project" value="GO_Central"/>
</dbReference>
<evidence type="ECO:0000313" key="8">
    <source>
        <dbReference type="EMBL" id="CAC70134.1"/>
    </source>
</evidence>
<keyword evidence="4" id="KW-0862">Zinc</keyword>
<dbReference type="GO" id="GO:0005634">
    <property type="term" value="C:nucleus"/>
    <property type="evidence" value="ECO:0000318"/>
    <property type="project" value="GO_Central"/>
</dbReference>
<dbReference type="Gene3D" id="3.30.160.60">
    <property type="entry name" value="Classic Zinc Finger"/>
    <property type="match status" value="2"/>
</dbReference>
<dbReference type="PROSITE" id="PS00028">
    <property type="entry name" value="ZINC_FINGER_C2H2_1"/>
    <property type="match status" value="1"/>
</dbReference>
<dbReference type="SMART" id="SM00355">
    <property type="entry name" value="ZnF_C2H2"/>
    <property type="match status" value="3"/>
</dbReference>